<keyword evidence="1" id="KW-1185">Reference proteome</keyword>
<name>A0A0N5B6R3_STREA</name>
<organism evidence="1 2">
    <name type="scientific">Strongyloides papillosus</name>
    <name type="common">Intestinal threadworm</name>
    <dbReference type="NCBI Taxonomy" id="174720"/>
    <lineage>
        <taxon>Eukaryota</taxon>
        <taxon>Metazoa</taxon>
        <taxon>Ecdysozoa</taxon>
        <taxon>Nematoda</taxon>
        <taxon>Chromadorea</taxon>
        <taxon>Rhabditida</taxon>
        <taxon>Tylenchina</taxon>
        <taxon>Panagrolaimomorpha</taxon>
        <taxon>Strongyloidoidea</taxon>
        <taxon>Strongyloididae</taxon>
        <taxon>Strongyloides</taxon>
    </lineage>
</organism>
<proteinExistence type="predicted"/>
<evidence type="ECO:0000313" key="2">
    <source>
        <dbReference type="WBParaSite" id="SPAL_0000174900.1"/>
    </source>
</evidence>
<sequence>MSTIKHPEDLIDEIVQMINEYETYADKNNQKIVAYEQNYRIMLQNVMEKNEIDETSCREIKNCLNRLLHTTTQISLERIKLVEIEEKINKIIYETNSKKRSKKKKNSDNL</sequence>
<dbReference type="WBParaSite" id="SPAL_0000174900.1">
    <property type="protein sequence ID" value="SPAL_0000174900.1"/>
    <property type="gene ID" value="SPAL_0000174900"/>
</dbReference>
<protein>
    <submittedName>
        <fullName evidence="2">ING domain-containing protein</fullName>
    </submittedName>
</protein>
<evidence type="ECO:0000313" key="1">
    <source>
        <dbReference type="Proteomes" id="UP000046392"/>
    </source>
</evidence>
<dbReference type="AlphaFoldDB" id="A0A0N5B6R3"/>
<dbReference type="Proteomes" id="UP000046392">
    <property type="component" value="Unplaced"/>
</dbReference>
<reference evidence="2" key="1">
    <citation type="submission" date="2017-02" db="UniProtKB">
        <authorList>
            <consortium name="WormBaseParasite"/>
        </authorList>
    </citation>
    <scope>IDENTIFICATION</scope>
</reference>
<accession>A0A0N5B6R3</accession>